<evidence type="ECO:0000259" key="2">
    <source>
        <dbReference type="Pfam" id="PF20434"/>
    </source>
</evidence>
<proteinExistence type="predicted"/>
<keyword evidence="1" id="KW-0378">Hydrolase</keyword>
<name>A0ABR3WRZ4_9PEZI</name>
<protein>
    <recommendedName>
        <fullName evidence="2">BD-FAE-like domain-containing protein</fullName>
    </recommendedName>
</protein>
<dbReference type="PANTHER" id="PTHR48081:SF33">
    <property type="entry name" value="KYNURENINE FORMAMIDASE"/>
    <property type="match status" value="1"/>
</dbReference>
<evidence type="ECO:0000256" key="1">
    <source>
        <dbReference type="ARBA" id="ARBA00022801"/>
    </source>
</evidence>
<sequence>MATTGSTDLAAYASSSHVKTETTSAPKLTPIELAARGLEIKGREIFQDTSDHIEGSRVEELMAVMQAATPTAGTDMAYGDDEPQRVRLWKLSAANAPIIVFVHGGSWKAGTYLDSVGSIKIDHLVKQGYAFASVNYTLIHDVTVEEQVQEVANAVGFLARNAGKLGLDPERVVLMGHSSGAHVATLLGTDTSYLGKAGVDIKTVRGVVSLDGSNFNAATEMIDNPGPVAQGTAYALGTDLPRLQAMSPTYHAQAPNARSFLIFQVQRLGDIRQAIEFTAALKAAGTEYALHVFEGPGFEGHVAMLLRLGDPSYPATAVLDHWLARHVPVA</sequence>
<evidence type="ECO:0000313" key="3">
    <source>
        <dbReference type="EMBL" id="KAL1866190.1"/>
    </source>
</evidence>
<dbReference type="Proteomes" id="UP001583177">
    <property type="component" value="Unassembled WGS sequence"/>
</dbReference>
<gene>
    <name evidence="3" type="ORF">Daus18300_006854</name>
</gene>
<accession>A0ABR3WRZ4</accession>
<dbReference type="SUPFAM" id="SSF53474">
    <property type="entry name" value="alpha/beta-Hydrolases"/>
    <property type="match status" value="1"/>
</dbReference>
<dbReference type="InterPro" id="IPR029058">
    <property type="entry name" value="AB_hydrolase_fold"/>
</dbReference>
<dbReference type="Gene3D" id="3.40.50.1820">
    <property type="entry name" value="alpha/beta hydrolase"/>
    <property type="match status" value="1"/>
</dbReference>
<organism evidence="3 4">
    <name type="scientific">Diaporthe australafricana</name>
    <dbReference type="NCBI Taxonomy" id="127596"/>
    <lineage>
        <taxon>Eukaryota</taxon>
        <taxon>Fungi</taxon>
        <taxon>Dikarya</taxon>
        <taxon>Ascomycota</taxon>
        <taxon>Pezizomycotina</taxon>
        <taxon>Sordariomycetes</taxon>
        <taxon>Sordariomycetidae</taxon>
        <taxon>Diaporthales</taxon>
        <taxon>Diaporthaceae</taxon>
        <taxon>Diaporthe</taxon>
    </lineage>
</organism>
<reference evidence="3 4" key="1">
    <citation type="journal article" date="2024" name="IMA Fungus">
        <title>IMA Genome - F19 : A genome assembly and annotation guide to empower mycologists, including annotated draft genome sequences of Ceratocystis pirilliformis, Diaporthe australafricana, Fusarium ophioides, Paecilomyces lecythidis, and Sporothrix stenoceras.</title>
        <authorList>
            <person name="Aylward J."/>
            <person name="Wilson A.M."/>
            <person name="Visagie C.M."/>
            <person name="Spraker J."/>
            <person name="Barnes I."/>
            <person name="Buitendag C."/>
            <person name="Ceriani C."/>
            <person name="Del Mar Angel L."/>
            <person name="du Plessis D."/>
            <person name="Fuchs T."/>
            <person name="Gasser K."/>
            <person name="Kramer D."/>
            <person name="Li W."/>
            <person name="Munsamy K."/>
            <person name="Piso A."/>
            <person name="Price J.L."/>
            <person name="Sonnekus B."/>
            <person name="Thomas C."/>
            <person name="van der Nest A."/>
            <person name="van Dijk A."/>
            <person name="van Heerden A."/>
            <person name="van Vuuren N."/>
            <person name="Yilmaz N."/>
            <person name="Duong T.A."/>
            <person name="van der Merwe N.A."/>
            <person name="Wingfield M.J."/>
            <person name="Wingfield B.D."/>
        </authorList>
    </citation>
    <scope>NUCLEOTIDE SEQUENCE [LARGE SCALE GENOMIC DNA]</scope>
    <source>
        <strain evidence="3 4">CMW 18300</strain>
    </source>
</reference>
<evidence type="ECO:0000313" key="4">
    <source>
        <dbReference type="Proteomes" id="UP001583177"/>
    </source>
</evidence>
<dbReference type="InterPro" id="IPR050300">
    <property type="entry name" value="GDXG_lipolytic_enzyme"/>
</dbReference>
<dbReference type="Pfam" id="PF20434">
    <property type="entry name" value="BD-FAE"/>
    <property type="match status" value="1"/>
</dbReference>
<dbReference type="EMBL" id="JAWRVE010000057">
    <property type="protein sequence ID" value="KAL1866190.1"/>
    <property type="molecule type" value="Genomic_DNA"/>
</dbReference>
<dbReference type="InterPro" id="IPR049492">
    <property type="entry name" value="BD-FAE-like_dom"/>
</dbReference>
<keyword evidence="4" id="KW-1185">Reference proteome</keyword>
<dbReference type="PANTHER" id="PTHR48081">
    <property type="entry name" value="AB HYDROLASE SUPERFAMILY PROTEIN C4A8.06C"/>
    <property type="match status" value="1"/>
</dbReference>
<feature type="domain" description="BD-FAE-like" evidence="2">
    <location>
        <begin position="93"/>
        <end position="192"/>
    </location>
</feature>
<comment type="caution">
    <text evidence="3">The sequence shown here is derived from an EMBL/GenBank/DDBJ whole genome shotgun (WGS) entry which is preliminary data.</text>
</comment>